<reference evidence="1 2" key="1">
    <citation type="submission" date="2020-07" db="EMBL/GenBank/DDBJ databases">
        <title>A new beta-1,3-glucan-decomposing anaerobic bacterium isolated from anoxic soil subjected to biological soil disinfestation.</title>
        <authorList>
            <person name="Ueki A."/>
            <person name="Tonouchi A."/>
        </authorList>
    </citation>
    <scope>NUCLEOTIDE SEQUENCE [LARGE SCALE GENOMIC DNA]</scope>
    <source>
        <strain evidence="1 2">TW1</strain>
    </source>
</reference>
<organism evidence="1 2">
    <name type="scientific">Clostridium fungisolvens</name>
    <dbReference type="NCBI Taxonomy" id="1604897"/>
    <lineage>
        <taxon>Bacteria</taxon>
        <taxon>Bacillati</taxon>
        <taxon>Bacillota</taxon>
        <taxon>Clostridia</taxon>
        <taxon>Eubacteriales</taxon>
        <taxon>Clostridiaceae</taxon>
        <taxon>Clostridium</taxon>
    </lineage>
</organism>
<protein>
    <submittedName>
        <fullName evidence="1">Uncharacterized protein</fullName>
    </submittedName>
</protein>
<keyword evidence="2" id="KW-1185">Reference proteome</keyword>
<gene>
    <name evidence="1" type="ORF">bsdtw1_00197</name>
</gene>
<name>A0A6V8SC55_9CLOT</name>
<dbReference type="EMBL" id="BLZR01000001">
    <property type="protein sequence ID" value="GFP74152.1"/>
    <property type="molecule type" value="Genomic_DNA"/>
</dbReference>
<comment type="caution">
    <text evidence="1">The sequence shown here is derived from an EMBL/GenBank/DDBJ whole genome shotgun (WGS) entry which is preliminary data.</text>
</comment>
<evidence type="ECO:0000313" key="1">
    <source>
        <dbReference type="EMBL" id="GFP74152.1"/>
    </source>
</evidence>
<dbReference type="Proteomes" id="UP000580568">
    <property type="component" value="Unassembled WGS sequence"/>
</dbReference>
<evidence type="ECO:0000313" key="2">
    <source>
        <dbReference type="Proteomes" id="UP000580568"/>
    </source>
</evidence>
<proteinExistence type="predicted"/>
<dbReference type="AlphaFoldDB" id="A0A6V8SC55"/>
<sequence length="77" mass="9149">MYFNISSERFVLNFINNSVKKIKIDSTYVKLLFQLIFKNTIGYSNINEIKFHNTNTNTEYYLRINQSEISQTNKVSD</sequence>
<accession>A0A6V8SC55</accession>